<accession>A0A4Q7P5R1</accession>
<dbReference type="PROSITE" id="PS01124">
    <property type="entry name" value="HTH_ARAC_FAMILY_2"/>
    <property type="match status" value="1"/>
</dbReference>
<dbReference type="InterPro" id="IPR011256">
    <property type="entry name" value="Reg_factor_effector_dom_sf"/>
</dbReference>
<evidence type="ECO:0000313" key="6">
    <source>
        <dbReference type="Proteomes" id="UP000292927"/>
    </source>
</evidence>
<dbReference type="SUPFAM" id="SSF46689">
    <property type="entry name" value="Homeodomain-like"/>
    <property type="match status" value="1"/>
</dbReference>
<evidence type="ECO:0000259" key="4">
    <source>
        <dbReference type="PROSITE" id="PS01124"/>
    </source>
</evidence>
<keyword evidence="6" id="KW-1185">Reference proteome</keyword>
<dbReference type="InterPro" id="IPR029442">
    <property type="entry name" value="GyrI-like"/>
</dbReference>
<dbReference type="AlphaFoldDB" id="A0A4Q7P5R1"/>
<dbReference type="Pfam" id="PF12833">
    <property type="entry name" value="HTH_18"/>
    <property type="match status" value="1"/>
</dbReference>
<dbReference type="InterPro" id="IPR050959">
    <property type="entry name" value="MarA-like"/>
</dbReference>
<dbReference type="SMART" id="SM00342">
    <property type="entry name" value="HTH_ARAC"/>
    <property type="match status" value="1"/>
</dbReference>
<dbReference type="PRINTS" id="PR00032">
    <property type="entry name" value="HTHARAC"/>
</dbReference>
<organism evidence="5 6">
    <name type="scientific">Cuneatibacter caecimuris</name>
    <dbReference type="NCBI Taxonomy" id="1796618"/>
    <lineage>
        <taxon>Bacteria</taxon>
        <taxon>Bacillati</taxon>
        <taxon>Bacillota</taxon>
        <taxon>Clostridia</taxon>
        <taxon>Lachnospirales</taxon>
        <taxon>Lachnospiraceae</taxon>
        <taxon>Cuneatibacter</taxon>
    </lineage>
</organism>
<comment type="caution">
    <text evidence="5">The sequence shown here is derived from an EMBL/GenBank/DDBJ whole genome shotgun (WGS) entry which is preliminary data.</text>
</comment>
<dbReference type="InterPro" id="IPR009057">
    <property type="entry name" value="Homeodomain-like_sf"/>
</dbReference>
<sequence length="305" mass="34761">MNSSKIFDDVIQYLEKNIFDGCEIDYNEISKITMSPAALFQRIFIFISGVSIADYVRKRKLTLAGYDLKNSDISVLDVAIKYGFHSHSAFSRAFKEHHGITPSEAKIETAKLNNYLPINYLEMRFIGGKRIMAEMKKIIYKEVEERLMVGMYRKTSFSKAGDVWQDFFKSNATEKLDTLSDVKCCEDIDSNAGIGMMYNFKDMNNFEFIIGDFVGIGTQIPDGLFAKHVPAGLTAHIQIEGANVTEILDSAYLLITEAIEKTGKEIDHDNFYWCEVYTNERYCEPLNRGEKVIIDYVLPIKTNGN</sequence>
<proteinExistence type="predicted"/>
<dbReference type="Proteomes" id="UP000292927">
    <property type="component" value="Unassembled WGS sequence"/>
</dbReference>
<dbReference type="GO" id="GO:0043565">
    <property type="term" value="F:sequence-specific DNA binding"/>
    <property type="evidence" value="ECO:0007669"/>
    <property type="project" value="InterPro"/>
</dbReference>
<keyword evidence="3" id="KW-0804">Transcription</keyword>
<gene>
    <name evidence="5" type="ORF">EV209_2397</name>
</gene>
<keyword evidence="1" id="KW-0805">Transcription regulation</keyword>
<dbReference type="OrthoDB" id="2581987at2"/>
<dbReference type="InterPro" id="IPR018060">
    <property type="entry name" value="HTH_AraC"/>
</dbReference>
<dbReference type="Pfam" id="PF06445">
    <property type="entry name" value="GyrI-like"/>
    <property type="match status" value="1"/>
</dbReference>
<evidence type="ECO:0000256" key="3">
    <source>
        <dbReference type="ARBA" id="ARBA00023163"/>
    </source>
</evidence>
<protein>
    <submittedName>
        <fullName evidence="5">AraC family transcriptional regulator</fullName>
    </submittedName>
</protein>
<feature type="domain" description="HTH araC/xylS-type" evidence="4">
    <location>
        <begin position="8"/>
        <end position="108"/>
    </location>
</feature>
<dbReference type="Gene3D" id="3.20.80.10">
    <property type="entry name" value="Regulatory factor, effector binding domain"/>
    <property type="match status" value="1"/>
</dbReference>
<dbReference type="RefSeq" id="WP_130435669.1">
    <property type="nucleotide sequence ID" value="NZ_SGXF01000005.1"/>
</dbReference>
<reference evidence="5 6" key="1">
    <citation type="submission" date="2019-02" db="EMBL/GenBank/DDBJ databases">
        <title>Genomic Encyclopedia of Type Strains, Phase IV (KMG-IV): sequencing the most valuable type-strain genomes for metagenomic binning, comparative biology and taxonomic classification.</title>
        <authorList>
            <person name="Goeker M."/>
        </authorList>
    </citation>
    <scope>NUCLEOTIDE SEQUENCE [LARGE SCALE GENOMIC DNA]</scope>
    <source>
        <strain evidence="5 6">DSM 29486</strain>
    </source>
</reference>
<dbReference type="EMBL" id="SGXF01000005">
    <property type="protein sequence ID" value="RZS94032.1"/>
    <property type="molecule type" value="Genomic_DNA"/>
</dbReference>
<name>A0A4Q7P5R1_9FIRM</name>
<dbReference type="PANTHER" id="PTHR47504">
    <property type="entry name" value="RIGHT ORIGIN-BINDING PROTEIN"/>
    <property type="match status" value="1"/>
</dbReference>
<evidence type="ECO:0000313" key="5">
    <source>
        <dbReference type="EMBL" id="RZS94032.1"/>
    </source>
</evidence>
<dbReference type="InterPro" id="IPR020449">
    <property type="entry name" value="Tscrpt_reg_AraC-type_HTH"/>
</dbReference>
<dbReference type="GO" id="GO:0003700">
    <property type="term" value="F:DNA-binding transcription factor activity"/>
    <property type="evidence" value="ECO:0007669"/>
    <property type="project" value="InterPro"/>
</dbReference>
<dbReference type="Gene3D" id="1.10.10.60">
    <property type="entry name" value="Homeodomain-like"/>
    <property type="match status" value="1"/>
</dbReference>
<keyword evidence="2" id="KW-0238">DNA-binding</keyword>
<dbReference type="SUPFAM" id="SSF55136">
    <property type="entry name" value="Probable bacterial effector-binding domain"/>
    <property type="match status" value="1"/>
</dbReference>
<evidence type="ECO:0000256" key="1">
    <source>
        <dbReference type="ARBA" id="ARBA00023015"/>
    </source>
</evidence>
<evidence type="ECO:0000256" key="2">
    <source>
        <dbReference type="ARBA" id="ARBA00023125"/>
    </source>
</evidence>
<dbReference type="PANTHER" id="PTHR47504:SF5">
    <property type="entry name" value="RIGHT ORIGIN-BINDING PROTEIN"/>
    <property type="match status" value="1"/>
</dbReference>